<evidence type="ECO:0000256" key="5">
    <source>
        <dbReference type="ARBA" id="ARBA00013200"/>
    </source>
</evidence>
<comment type="similarity">
    <text evidence="4 19">Belongs to the CobS family.</text>
</comment>
<comment type="function">
    <text evidence="14 19">Joins adenosylcobinamide-GDP and alpha-ribazole to generate adenosylcobalamin (Ado-cobalamin). Also synthesizes adenosylcobalamin 5'-phosphate from adenosylcobinamide-GDP and alpha-ribazole 5'-phosphate.</text>
</comment>
<feature type="transmembrane region" description="Helical" evidence="19">
    <location>
        <begin position="114"/>
        <end position="137"/>
    </location>
</feature>
<gene>
    <name evidence="19 20" type="primary">cobS</name>
    <name evidence="20" type="ORF">CY0110_09697</name>
</gene>
<accession>A3IGP6</accession>
<proteinExistence type="inferred from homology"/>
<keyword evidence="21" id="KW-1185">Reference proteome</keyword>
<evidence type="ECO:0000256" key="13">
    <source>
        <dbReference type="ARBA" id="ARBA00023136"/>
    </source>
</evidence>
<keyword evidence="12 19" id="KW-1133">Transmembrane helix</keyword>
<dbReference type="RefSeq" id="WP_008272476.1">
    <property type="nucleotide sequence ID" value="NZ_AAXW01000001.1"/>
</dbReference>
<feature type="transmembrane region" description="Helical" evidence="19">
    <location>
        <begin position="143"/>
        <end position="165"/>
    </location>
</feature>
<evidence type="ECO:0000256" key="18">
    <source>
        <dbReference type="ARBA" id="ARBA00049504"/>
    </source>
</evidence>
<evidence type="ECO:0000256" key="14">
    <source>
        <dbReference type="ARBA" id="ARBA00025228"/>
    </source>
</evidence>
<evidence type="ECO:0000256" key="2">
    <source>
        <dbReference type="ARBA" id="ARBA00004651"/>
    </source>
</evidence>
<dbReference type="GO" id="GO:0051073">
    <property type="term" value="F:adenosylcobinamide-GDP ribazoletransferase activity"/>
    <property type="evidence" value="ECO:0007669"/>
    <property type="project" value="UniProtKB-UniRule"/>
</dbReference>
<evidence type="ECO:0000256" key="8">
    <source>
        <dbReference type="ARBA" id="ARBA00022573"/>
    </source>
</evidence>
<evidence type="ECO:0000256" key="6">
    <source>
        <dbReference type="ARBA" id="ARBA00015850"/>
    </source>
</evidence>
<comment type="cofactor">
    <cofactor evidence="1 19">
        <name>Mg(2+)</name>
        <dbReference type="ChEBI" id="CHEBI:18420"/>
    </cofactor>
</comment>
<keyword evidence="13 19" id="KW-0472">Membrane</keyword>
<dbReference type="Pfam" id="PF02654">
    <property type="entry name" value="CobS"/>
    <property type="match status" value="1"/>
</dbReference>
<evidence type="ECO:0000256" key="12">
    <source>
        <dbReference type="ARBA" id="ARBA00022989"/>
    </source>
</evidence>
<comment type="pathway">
    <text evidence="3 19">Cofactor biosynthesis; adenosylcobalamin biosynthesis; adenosylcobalamin from cob(II)yrinate a,c-diamide: step 7/7.</text>
</comment>
<keyword evidence="7 19" id="KW-1003">Cell membrane</keyword>
<evidence type="ECO:0000256" key="3">
    <source>
        <dbReference type="ARBA" id="ARBA00004663"/>
    </source>
</evidence>
<feature type="transmembrane region" description="Helical" evidence="19">
    <location>
        <begin position="38"/>
        <end position="57"/>
    </location>
</feature>
<evidence type="ECO:0000256" key="11">
    <source>
        <dbReference type="ARBA" id="ARBA00022842"/>
    </source>
</evidence>
<dbReference type="AlphaFoldDB" id="A3IGP6"/>
<dbReference type="EC" id="2.7.8.26" evidence="5 19"/>
<evidence type="ECO:0000256" key="1">
    <source>
        <dbReference type="ARBA" id="ARBA00001946"/>
    </source>
</evidence>
<sequence>MFHTIYNNLINFFTSFLGAITFYTIIPLPNQWTKSFQSIARWSPIIGLGIGGLLSIIDRLLNLIGFPITVSSALIISLGIYITGGLHLDGVLDSADGLAVTDPEKRIEVMSDSVTGAFGVMAGIIVILLKIVALSAIVDHRAWVFMMVAGWGRWGQVSAIAFYPYLKPTGKGAFHKQYLKVPQDLLGGLVSLWGMTGVFIAFNPELWQLGLRVTGMGMAIALGVGAWFNRRFGGHTGDTYGAVVEWTETFIFCLLSIHRP</sequence>
<dbReference type="HAMAP" id="MF_00719">
    <property type="entry name" value="CobS"/>
    <property type="match status" value="1"/>
</dbReference>
<evidence type="ECO:0000256" key="4">
    <source>
        <dbReference type="ARBA" id="ARBA00010561"/>
    </source>
</evidence>
<dbReference type="Proteomes" id="UP000003781">
    <property type="component" value="Unassembled WGS sequence"/>
</dbReference>
<keyword evidence="9 19" id="KW-0808">Transferase</keyword>
<keyword evidence="8 19" id="KW-0169">Cobalamin biosynthesis</keyword>
<dbReference type="OrthoDB" id="9794626at2"/>
<comment type="catalytic activity">
    <reaction evidence="18 19">
        <text>alpha-ribazole 5'-phosphate + adenosylcob(III)inamide-GDP = adenosylcob(III)alamin 5'-phosphate + GMP + H(+)</text>
        <dbReference type="Rhea" id="RHEA:23560"/>
        <dbReference type="ChEBI" id="CHEBI:15378"/>
        <dbReference type="ChEBI" id="CHEBI:57918"/>
        <dbReference type="ChEBI" id="CHEBI:58115"/>
        <dbReference type="ChEBI" id="CHEBI:60487"/>
        <dbReference type="ChEBI" id="CHEBI:60493"/>
        <dbReference type="EC" id="2.7.8.26"/>
    </reaction>
</comment>
<evidence type="ECO:0000256" key="19">
    <source>
        <dbReference type="HAMAP-Rule" id="MF_00719"/>
    </source>
</evidence>
<dbReference type="eggNOG" id="COG0368">
    <property type="taxonomic scope" value="Bacteria"/>
</dbReference>
<organism evidence="20 21">
    <name type="scientific">Crocosphaera chwakensis CCY0110</name>
    <dbReference type="NCBI Taxonomy" id="391612"/>
    <lineage>
        <taxon>Bacteria</taxon>
        <taxon>Bacillati</taxon>
        <taxon>Cyanobacteriota</taxon>
        <taxon>Cyanophyceae</taxon>
        <taxon>Oscillatoriophycideae</taxon>
        <taxon>Chroococcales</taxon>
        <taxon>Aphanothecaceae</taxon>
        <taxon>Crocosphaera</taxon>
        <taxon>Crocosphaera chwakensis</taxon>
    </lineage>
</organism>
<feature type="transmembrane region" description="Helical" evidence="19">
    <location>
        <begin position="209"/>
        <end position="228"/>
    </location>
</feature>
<protein>
    <recommendedName>
        <fullName evidence="6 19">Adenosylcobinamide-GDP ribazoletransferase</fullName>
        <ecNumber evidence="5 19">2.7.8.26</ecNumber>
    </recommendedName>
    <alternativeName>
        <fullName evidence="16 19">Cobalamin synthase</fullName>
    </alternativeName>
    <alternativeName>
        <fullName evidence="15 19">Cobalamin-5'-phosphate synthase</fullName>
    </alternativeName>
</protein>
<dbReference type="InterPro" id="IPR003805">
    <property type="entry name" value="CobS"/>
</dbReference>
<reference evidence="20 21" key="1">
    <citation type="submission" date="2007-03" db="EMBL/GenBank/DDBJ databases">
        <authorList>
            <person name="Stal L."/>
            <person name="Ferriera S."/>
            <person name="Johnson J."/>
            <person name="Kravitz S."/>
            <person name="Beeson K."/>
            <person name="Sutton G."/>
            <person name="Rogers Y.-H."/>
            <person name="Friedman R."/>
            <person name="Frazier M."/>
            <person name="Venter J.C."/>
        </authorList>
    </citation>
    <scope>NUCLEOTIDE SEQUENCE [LARGE SCALE GENOMIC DNA]</scope>
    <source>
        <strain evidence="20 21">CCY0110</strain>
    </source>
</reference>
<dbReference type="GO" id="GO:0005886">
    <property type="term" value="C:plasma membrane"/>
    <property type="evidence" value="ECO:0007669"/>
    <property type="project" value="UniProtKB-SubCell"/>
</dbReference>
<feature type="transmembrane region" description="Helical" evidence="19">
    <location>
        <begin position="63"/>
        <end position="82"/>
    </location>
</feature>
<feature type="transmembrane region" description="Helical" evidence="19">
    <location>
        <begin position="6"/>
        <end position="26"/>
    </location>
</feature>
<feature type="transmembrane region" description="Helical" evidence="19">
    <location>
        <begin position="185"/>
        <end position="203"/>
    </location>
</feature>
<name>A3IGP6_9CHRO</name>
<evidence type="ECO:0000256" key="17">
    <source>
        <dbReference type="ARBA" id="ARBA00048623"/>
    </source>
</evidence>
<dbReference type="UniPathway" id="UPA00148">
    <property type="reaction ID" value="UER00238"/>
</dbReference>
<evidence type="ECO:0000256" key="7">
    <source>
        <dbReference type="ARBA" id="ARBA00022475"/>
    </source>
</evidence>
<evidence type="ECO:0000256" key="10">
    <source>
        <dbReference type="ARBA" id="ARBA00022692"/>
    </source>
</evidence>
<evidence type="ECO:0000313" key="21">
    <source>
        <dbReference type="Proteomes" id="UP000003781"/>
    </source>
</evidence>
<comment type="subcellular location">
    <subcellularLocation>
        <location evidence="2 19">Cell membrane</location>
        <topology evidence="2 19">Multi-pass membrane protein</topology>
    </subcellularLocation>
</comment>
<dbReference type="GO" id="GO:0009236">
    <property type="term" value="P:cobalamin biosynthetic process"/>
    <property type="evidence" value="ECO:0007669"/>
    <property type="project" value="UniProtKB-UniRule"/>
</dbReference>
<dbReference type="GO" id="GO:0008818">
    <property type="term" value="F:cobalamin 5'-phosphate synthase activity"/>
    <property type="evidence" value="ECO:0007669"/>
    <property type="project" value="UniProtKB-UniRule"/>
</dbReference>
<dbReference type="NCBIfam" id="TIGR00317">
    <property type="entry name" value="cobS"/>
    <property type="match status" value="1"/>
</dbReference>
<keyword evidence="11 19" id="KW-0460">Magnesium</keyword>
<evidence type="ECO:0000256" key="15">
    <source>
        <dbReference type="ARBA" id="ARBA00032605"/>
    </source>
</evidence>
<dbReference type="PANTHER" id="PTHR34148">
    <property type="entry name" value="ADENOSYLCOBINAMIDE-GDP RIBAZOLETRANSFERASE"/>
    <property type="match status" value="1"/>
</dbReference>
<comment type="catalytic activity">
    <reaction evidence="17 19">
        <text>alpha-ribazole + adenosylcob(III)inamide-GDP = adenosylcob(III)alamin + GMP + H(+)</text>
        <dbReference type="Rhea" id="RHEA:16049"/>
        <dbReference type="ChEBI" id="CHEBI:10329"/>
        <dbReference type="ChEBI" id="CHEBI:15378"/>
        <dbReference type="ChEBI" id="CHEBI:18408"/>
        <dbReference type="ChEBI" id="CHEBI:58115"/>
        <dbReference type="ChEBI" id="CHEBI:60487"/>
        <dbReference type="EC" id="2.7.8.26"/>
    </reaction>
</comment>
<evidence type="ECO:0000313" key="20">
    <source>
        <dbReference type="EMBL" id="EAZ94138.1"/>
    </source>
</evidence>
<evidence type="ECO:0000256" key="9">
    <source>
        <dbReference type="ARBA" id="ARBA00022679"/>
    </source>
</evidence>
<dbReference type="EMBL" id="AAXW01000001">
    <property type="protein sequence ID" value="EAZ94138.1"/>
    <property type="molecule type" value="Genomic_DNA"/>
</dbReference>
<dbReference type="PANTHER" id="PTHR34148:SF1">
    <property type="entry name" value="ADENOSYLCOBINAMIDE-GDP RIBAZOLETRANSFERASE"/>
    <property type="match status" value="1"/>
</dbReference>
<evidence type="ECO:0000256" key="16">
    <source>
        <dbReference type="ARBA" id="ARBA00032853"/>
    </source>
</evidence>
<keyword evidence="10 19" id="KW-0812">Transmembrane</keyword>
<comment type="caution">
    <text evidence="20">The sequence shown here is derived from an EMBL/GenBank/DDBJ whole genome shotgun (WGS) entry which is preliminary data.</text>
</comment>